<dbReference type="Proteomes" id="UP000466730">
    <property type="component" value="Unassembled WGS sequence"/>
</dbReference>
<comment type="caution">
    <text evidence="2">The sequence shown here is derived from an EMBL/GenBank/DDBJ whole genome shotgun (WGS) entry which is preliminary data.</text>
</comment>
<feature type="compositionally biased region" description="Basic and acidic residues" evidence="1">
    <location>
        <begin position="13"/>
        <end position="23"/>
    </location>
</feature>
<reference evidence="2 3" key="1">
    <citation type="submission" date="2019-11" db="EMBL/GenBank/DDBJ databases">
        <title>Draft Whole-Genome sequence of the marine photosynthetic bacterium Rhodovulum strictum DSM 11289.</title>
        <authorList>
            <person name="Kyndt J.A."/>
            <person name="Meyer T.E."/>
        </authorList>
    </citation>
    <scope>NUCLEOTIDE SEQUENCE [LARGE SCALE GENOMIC DNA]</scope>
    <source>
        <strain evidence="2 3">DSM 11289</strain>
    </source>
</reference>
<keyword evidence="3" id="KW-1185">Reference proteome</keyword>
<accession>A0A844BJC3</accession>
<gene>
    <name evidence="2" type="ORF">GH815_16860</name>
</gene>
<dbReference type="AlphaFoldDB" id="A0A844BJC3"/>
<organism evidence="2 3">
    <name type="scientific">Rhodovulum strictum</name>
    <dbReference type="NCBI Taxonomy" id="58314"/>
    <lineage>
        <taxon>Bacteria</taxon>
        <taxon>Pseudomonadati</taxon>
        <taxon>Pseudomonadota</taxon>
        <taxon>Alphaproteobacteria</taxon>
        <taxon>Rhodobacterales</taxon>
        <taxon>Paracoccaceae</taxon>
        <taxon>Rhodovulum</taxon>
    </lineage>
</organism>
<feature type="region of interest" description="Disordered" evidence="1">
    <location>
        <begin position="1"/>
        <end position="23"/>
    </location>
</feature>
<dbReference type="RefSeq" id="WP_153749924.1">
    <property type="nucleotide sequence ID" value="NZ_BAAADI010000058.1"/>
</dbReference>
<evidence type="ECO:0000313" key="3">
    <source>
        <dbReference type="Proteomes" id="UP000466730"/>
    </source>
</evidence>
<evidence type="ECO:0000313" key="2">
    <source>
        <dbReference type="EMBL" id="MRH22649.1"/>
    </source>
</evidence>
<evidence type="ECO:0000256" key="1">
    <source>
        <dbReference type="SAM" id="MobiDB-lite"/>
    </source>
</evidence>
<proteinExistence type="predicted"/>
<protein>
    <submittedName>
        <fullName evidence="2">Uncharacterized protein</fullName>
    </submittedName>
</protein>
<dbReference type="OrthoDB" id="7872447at2"/>
<sequence>MSPYWPLDLPQAPERRSWTGGPREDRAIFEPDVGPFLARAQTTDDTWVWNGTFPMLTFSQVDRFRTWWRTELRRGTLPFIWRDPVLRDPALWRIVGGTDRPWSIASSGGRHFDLSMTLMRLPGVPWSAPYVPAGMSVAPSRVADFSGGVFGVGAGRVAMASVAAEVAAGQYWLYDAAANLLSHPSEFDAAAWSKTGVSVLADIGTAPDGTLTADRIREDASSGAHRAVRTGVPIRPVTGYALGGFLIAANRRYGRIRAGTDAGFITQQEFDIAAPPTGLTLAGGGWRRGTVVFTTQALASILSNTGFILWDTPTGGSGGGDNYSGDGSSGVRLWGAYLTDLTGLAGTWVITYSGAAGTALRGTTGEATISGNGTLVVAYDRTSTLAYAAGADAFATGPWVPPGGFLTLDGAGTVTRAVHYPEKLPPATCRALATGLLSAVKP</sequence>
<name>A0A844BJC3_9RHOB</name>
<dbReference type="EMBL" id="WJPO01000036">
    <property type="protein sequence ID" value="MRH22649.1"/>
    <property type="molecule type" value="Genomic_DNA"/>
</dbReference>